<protein>
    <recommendedName>
        <fullName evidence="5">MYND-type domain-containing protein</fullName>
    </recommendedName>
</protein>
<keyword evidence="7" id="KW-1185">Reference proteome</keyword>
<dbReference type="AlphaFoldDB" id="A0A9P5XRP8"/>
<dbReference type="Gene3D" id="6.10.140.2220">
    <property type="match status" value="1"/>
</dbReference>
<comment type="caution">
    <text evidence="6">The sequence shown here is derived from an EMBL/GenBank/DDBJ whole genome shotgun (WGS) entry which is preliminary data.</text>
</comment>
<dbReference type="Proteomes" id="UP000807342">
    <property type="component" value="Unassembled WGS sequence"/>
</dbReference>
<dbReference type="GO" id="GO:0008270">
    <property type="term" value="F:zinc ion binding"/>
    <property type="evidence" value="ECO:0007669"/>
    <property type="project" value="UniProtKB-KW"/>
</dbReference>
<gene>
    <name evidence="6" type="ORF">P691DRAFT_656267</name>
</gene>
<dbReference type="Pfam" id="PF01753">
    <property type="entry name" value="zf-MYND"/>
    <property type="match status" value="1"/>
</dbReference>
<feature type="domain" description="MYND-type" evidence="5">
    <location>
        <begin position="20"/>
        <end position="57"/>
    </location>
</feature>
<proteinExistence type="predicted"/>
<sequence>MRSGAGGKSISVPLRILDKCYVCASVKGLRVCNSCASRIYCSRECQKKDWKEHKPWCSATVQINLKVFYPLIAYMMEFMRCVTSQFHNVLPRPHPAFNHKIIRAPLPGVRKSTESDSPIHHTVTLGARHTITDLSGWWKAGLRAHGDAGCLKLFHHCGREHSVYKIIIATTLALLAEVYSTYHVLTSEPPFVIEGNRPRFRLEYGKSPIADFGICKGKVRGKTHRVQTWTYYDPATETRTTPLDPENHYWIYFKALSGEELVLDCCSYSFGMEATVDASPCLETLPPMMCIPGSSRVPAYLRSSRDTGGGDKLPYTLVEEKRFSVMQNTELQKAIATEVDPRGLAKDSDEVKIVRAFMDEVLGEACTDYDVEAMLWWRMNGAGILREVLTGRSWLEWEKPMMHQKSLFDCGENLYDITTKGVKDISIFYQN</sequence>
<dbReference type="OrthoDB" id="341421at2759"/>
<name>A0A9P5XRP8_9AGAR</name>
<keyword evidence="1" id="KW-0479">Metal-binding</keyword>
<evidence type="ECO:0000256" key="2">
    <source>
        <dbReference type="ARBA" id="ARBA00022771"/>
    </source>
</evidence>
<evidence type="ECO:0000313" key="7">
    <source>
        <dbReference type="Proteomes" id="UP000807342"/>
    </source>
</evidence>
<dbReference type="PROSITE" id="PS01360">
    <property type="entry name" value="ZF_MYND_1"/>
    <property type="match status" value="1"/>
</dbReference>
<evidence type="ECO:0000256" key="3">
    <source>
        <dbReference type="ARBA" id="ARBA00022833"/>
    </source>
</evidence>
<reference evidence="6" key="1">
    <citation type="submission" date="2020-11" db="EMBL/GenBank/DDBJ databases">
        <authorList>
            <consortium name="DOE Joint Genome Institute"/>
            <person name="Ahrendt S."/>
            <person name="Riley R."/>
            <person name="Andreopoulos W."/>
            <person name="Labutti K."/>
            <person name="Pangilinan J."/>
            <person name="Ruiz-Duenas F.J."/>
            <person name="Barrasa J.M."/>
            <person name="Sanchez-Garcia M."/>
            <person name="Camarero S."/>
            <person name="Miyauchi S."/>
            <person name="Serrano A."/>
            <person name="Linde D."/>
            <person name="Babiker R."/>
            <person name="Drula E."/>
            <person name="Ayuso-Fernandez I."/>
            <person name="Pacheco R."/>
            <person name="Padilla G."/>
            <person name="Ferreira P."/>
            <person name="Barriuso J."/>
            <person name="Kellner H."/>
            <person name="Castanera R."/>
            <person name="Alfaro M."/>
            <person name="Ramirez L."/>
            <person name="Pisabarro A.G."/>
            <person name="Kuo A."/>
            <person name="Tritt A."/>
            <person name="Lipzen A."/>
            <person name="He G."/>
            <person name="Yan M."/>
            <person name="Ng V."/>
            <person name="Cullen D."/>
            <person name="Martin F."/>
            <person name="Rosso M.-N."/>
            <person name="Henrissat B."/>
            <person name="Hibbett D."/>
            <person name="Martinez A.T."/>
            <person name="Grigoriev I.V."/>
        </authorList>
    </citation>
    <scope>NUCLEOTIDE SEQUENCE</scope>
    <source>
        <strain evidence="6">MF-IS2</strain>
    </source>
</reference>
<accession>A0A9P5XRP8</accession>
<dbReference type="SUPFAM" id="SSF144232">
    <property type="entry name" value="HIT/MYND zinc finger-like"/>
    <property type="match status" value="1"/>
</dbReference>
<keyword evidence="2 4" id="KW-0863">Zinc-finger</keyword>
<evidence type="ECO:0000259" key="5">
    <source>
        <dbReference type="PROSITE" id="PS50865"/>
    </source>
</evidence>
<dbReference type="EMBL" id="MU151054">
    <property type="protein sequence ID" value="KAF9454475.1"/>
    <property type="molecule type" value="Genomic_DNA"/>
</dbReference>
<evidence type="ECO:0000256" key="1">
    <source>
        <dbReference type="ARBA" id="ARBA00022723"/>
    </source>
</evidence>
<keyword evidence="3" id="KW-0862">Zinc</keyword>
<dbReference type="InterPro" id="IPR002893">
    <property type="entry name" value="Znf_MYND"/>
</dbReference>
<evidence type="ECO:0000256" key="4">
    <source>
        <dbReference type="PROSITE-ProRule" id="PRU00134"/>
    </source>
</evidence>
<organism evidence="6 7">
    <name type="scientific">Macrolepiota fuliginosa MF-IS2</name>
    <dbReference type="NCBI Taxonomy" id="1400762"/>
    <lineage>
        <taxon>Eukaryota</taxon>
        <taxon>Fungi</taxon>
        <taxon>Dikarya</taxon>
        <taxon>Basidiomycota</taxon>
        <taxon>Agaricomycotina</taxon>
        <taxon>Agaricomycetes</taxon>
        <taxon>Agaricomycetidae</taxon>
        <taxon>Agaricales</taxon>
        <taxon>Agaricineae</taxon>
        <taxon>Agaricaceae</taxon>
        <taxon>Macrolepiota</taxon>
    </lineage>
</organism>
<evidence type="ECO:0000313" key="6">
    <source>
        <dbReference type="EMBL" id="KAF9454475.1"/>
    </source>
</evidence>
<dbReference type="PROSITE" id="PS50865">
    <property type="entry name" value="ZF_MYND_2"/>
    <property type="match status" value="1"/>
</dbReference>